<organism evidence="12 13">
    <name type="scientific">Bacteroides muris</name>
    <name type="common">ex Fokt et al. 2023</name>
    <dbReference type="NCBI Taxonomy" id="2937417"/>
    <lineage>
        <taxon>Bacteria</taxon>
        <taxon>Pseudomonadati</taxon>
        <taxon>Bacteroidota</taxon>
        <taxon>Bacteroidia</taxon>
        <taxon>Bacteroidales</taxon>
        <taxon>Bacteroidaceae</taxon>
        <taxon>Bacteroides</taxon>
    </lineage>
</organism>
<keyword evidence="4 10" id="KW-0732">Signal</keyword>
<keyword evidence="8" id="KW-0675">Receptor</keyword>
<evidence type="ECO:0000256" key="9">
    <source>
        <dbReference type="ARBA" id="ARBA00023180"/>
    </source>
</evidence>
<keyword evidence="9" id="KW-0325">Glycoprotein</keyword>
<evidence type="ECO:0000256" key="5">
    <source>
        <dbReference type="ARBA" id="ARBA00022737"/>
    </source>
</evidence>
<reference evidence="12" key="1">
    <citation type="journal article" date="2022" name="Arch. Microbiol.">
        <title>Bacteroides muris sp. nov. isolated from the cecum of wild-derived house mice.</title>
        <authorList>
            <person name="Fokt H."/>
            <person name="Unni R."/>
            <person name="Repnik U."/>
            <person name="Schmitz R.A."/>
            <person name="Bramkamp M."/>
            <person name="Baines J.F."/>
            <person name="Unterweger D."/>
        </authorList>
    </citation>
    <scope>NUCLEOTIDE SEQUENCE</scope>
    <source>
        <strain evidence="12">KH365_2</strain>
    </source>
</reference>
<feature type="chain" id="PRO_5040719739" description="Disease resistance R13L4/SHOC-2-like LRR domain-containing protein" evidence="10">
    <location>
        <begin position="25"/>
        <end position="296"/>
    </location>
</feature>
<accession>A0A9X2SSL9</accession>
<dbReference type="Pfam" id="PF23598">
    <property type="entry name" value="LRR_14"/>
    <property type="match status" value="1"/>
</dbReference>
<dbReference type="GO" id="GO:0016020">
    <property type="term" value="C:membrane"/>
    <property type="evidence" value="ECO:0007669"/>
    <property type="project" value="UniProtKB-SubCell"/>
</dbReference>
<evidence type="ECO:0000256" key="8">
    <source>
        <dbReference type="ARBA" id="ARBA00023170"/>
    </source>
</evidence>
<protein>
    <recommendedName>
        <fullName evidence="11">Disease resistance R13L4/SHOC-2-like LRR domain-containing protein</fullName>
    </recommendedName>
</protein>
<evidence type="ECO:0000256" key="4">
    <source>
        <dbReference type="ARBA" id="ARBA00022729"/>
    </source>
</evidence>
<dbReference type="Proteomes" id="UP001143192">
    <property type="component" value="Unassembled WGS sequence"/>
</dbReference>
<evidence type="ECO:0000256" key="1">
    <source>
        <dbReference type="ARBA" id="ARBA00004167"/>
    </source>
</evidence>
<dbReference type="RefSeq" id="WP_257931587.1">
    <property type="nucleotide sequence ID" value="NZ_JAMZED010000019.1"/>
</dbReference>
<keyword evidence="3" id="KW-0812">Transmembrane</keyword>
<dbReference type="PANTHER" id="PTHR27000">
    <property type="entry name" value="LEUCINE-RICH REPEAT RECEPTOR-LIKE PROTEIN KINASE FAMILY PROTEIN-RELATED"/>
    <property type="match status" value="1"/>
</dbReference>
<proteinExistence type="predicted"/>
<dbReference type="InterPro" id="IPR032675">
    <property type="entry name" value="LRR_dom_sf"/>
</dbReference>
<evidence type="ECO:0000256" key="3">
    <source>
        <dbReference type="ARBA" id="ARBA00022692"/>
    </source>
</evidence>
<feature type="domain" description="Disease resistance R13L4/SHOC-2-like LRR" evidence="11">
    <location>
        <begin position="97"/>
        <end position="216"/>
    </location>
</feature>
<dbReference type="InterPro" id="IPR055414">
    <property type="entry name" value="LRR_R13L4/SHOC2-like"/>
</dbReference>
<dbReference type="Gene3D" id="3.80.10.10">
    <property type="entry name" value="Ribonuclease Inhibitor"/>
    <property type="match status" value="1"/>
</dbReference>
<dbReference type="FunFam" id="3.80.10.10:FF:000383">
    <property type="entry name" value="Leucine-rich repeat receptor protein kinase EMS1"/>
    <property type="match status" value="1"/>
</dbReference>
<dbReference type="SUPFAM" id="SSF52058">
    <property type="entry name" value="L domain-like"/>
    <property type="match status" value="1"/>
</dbReference>
<evidence type="ECO:0000313" key="12">
    <source>
        <dbReference type="EMBL" id="MCR6504931.1"/>
    </source>
</evidence>
<comment type="caution">
    <text evidence="12">The sequence shown here is derived from an EMBL/GenBank/DDBJ whole genome shotgun (WGS) entry which is preliminary data.</text>
</comment>
<evidence type="ECO:0000256" key="2">
    <source>
        <dbReference type="ARBA" id="ARBA00022614"/>
    </source>
</evidence>
<keyword evidence="13" id="KW-1185">Reference proteome</keyword>
<evidence type="ECO:0000313" key="13">
    <source>
        <dbReference type="Proteomes" id="UP001143192"/>
    </source>
</evidence>
<evidence type="ECO:0000256" key="7">
    <source>
        <dbReference type="ARBA" id="ARBA00023136"/>
    </source>
</evidence>
<evidence type="ECO:0000256" key="10">
    <source>
        <dbReference type="SAM" id="SignalP"/>
    </source>
</evidence>
<dbReference type="EMBL" id="JAMZED010000019">
    <property type="protein sequence ID" value="MCR6504931.1"/>
    <property type="molecule type" value="Genomic_DNA"/>
</dbReference>
<feature type="signal peptide" evidence="10">
    <location>
        <begin position="1"/>
        <end position="24"/>
    </location>
</feature>
<sequence>MKTISVIRLFIIYMLAACTISCNSNVPSLEEPKDTAPHLNESDSLAMVNIYKKIGPWGYDWDLKDIQTWGGVDIALETSTNQYRIVGFNYYGSFSGEFPDDFRKLTELRVLGLGGGTLSGQIPSWIGELTNLIYLYIGFNQISGLIPPEIGKLTNLEQLTIGNNFVNGPLPEELGNLANLQKLVICDTKVSGSIPKSLAKLDKIKNIVFHNNQLSGEFPIEILKYGVYIGCWNNNITKLSFDAWKDEPRISPPDLQGNRLSGELPEWIFNTKNWHSLKFHVSKQQEGYGYTNYKED</sequence>
<dbReference type="PANTHER" id="PTHR27000:SF783">
    <property type="entry name" value="MALECTIN DOMAIN-CONTAINING PROTEIN"/>
    <property type="match status" value="1"/>
</dbReference>
<evidence type="ECO:0000259" key="11">
    <source>
        <dbReference type="Pfam" id="PF23598"/>
    </source>
</evidence>
<comment type="subcellular location">
    <subcellularLocation>
        <location evidence="1">Membrane</location>
        <topology evidence="1">Single-pass membrane protein</topology>
    </subcellularLocation>
</comment>
<name>A0A9X2SSL9_9BACE</name>
<keyword evidence="6" id="KW-1133">Transmembrane helix</keyword>
<gene>
    <name evidence="12" type="ORF">M1B79_09675</name>
</gene>
<keyword evidence="2" id="KW-0433">Leucine-rich repeat</keyword>
<keyword evidence="5" id="KW-0677">Repeat</keyword>
<evidence type="ECO:0000256" key="6">
    <source>
        <dbReference type="ARBA" id="ARBA00022989"/>
    </source>
</evidence>
<dbReference type="AlphaFoldDB" id="A0A9X2SSL9"/>
<keyword evidence="7" id="KW-0472">Membrane</keyword>
<reference evidence="12" key="2">
    <citation type="submission" date="2022-04" db="EMBL/GenBank/DDBJ databases">
        <authorList>
            <person name="Fokt H."/>
            <person name="Baines J."/>
        </authorList>
    </citation>
    <scope>NUCLEOTIDE SEQUENCE</scope>
    <source>
        <strain evidence="12">KH365_2</strain>
    </source>
</reference>